<evidence type="ECO:0000313" key="3">
    <source>
        <dbReference type="Proteomes" id="UP000694844"/>
    </source>
</evidence>
<feature type="region of interest" description="Disordered" evidence="1">
    <location>
        <begin position="428"/>
        <end position="454"/>
    </location>
</feature>
<feature type="region of interest" description="Disordered" evidence="1">
    <location>
        <begin position="350"/>
        <end position="373"/>
    </location>
</feature>
<dbReference type="Gene3D" id="2.60.120.920">
    <property type="match status" value="1"/>
</dbReference>
<dbReference type="InterPro" id="IPR043136">
    <property type="entry name" value="B30.2/SPRY_sf"/>
</dbReference>
<dbReference type="InterPro" id="IPR006573">
    <property type="entry name" value="NHR_dom"/>
</dbReference>
<evidence type="ECO:0000313" key="4">
    <source>
        <dbReference type="RefSeq" id="XP_022312623.1"/>
    </source>
</evidence>
<organism evidence="3 4">
    <name type="scientific">Crassostrea virginica</name>
    <name type="common">Eastern oyster</name>
    <dbReference type="NCBI Taxonomy" id="6565"/>
    <lineage>
        <taxon>Eukaryota</taxon>
        <taxon>Metazoa</taxon>
        <taxon>Spiralia</taxon>
        <taxon>Lophotrochozoa</taxon>
        <taxon>Mollusca</taxon>
        <taxon>Bivalvia</taxon>
        <taxon>Autobranchia</taxon>
        <taxon>Pteriomorphia</taxon>
        <taxon>Ostreida</taxon>
        <taxon>Ostreoidea</taxon>
        <taxon>Ostreidae</taxon>
        <taxon>Crassostrea</taxon>
    </lineage>
</organism>
<feature type="compositionally biased region" description="Low complexity" evidence="1">
    <location>
        <begin position="550"/>
        <end position="560"/>
    </location>
</feature>
<dbReference type="Pfam" id="PF07177">
    <property type="entry name" value="Neuralized"/>
    <property type="match status" value="1"/>
</dbReference>
<reference evidence="4" key="1">
    <citation type="submission" date="2025-08" db="UniProtKB">
        <authorList>
            <consortium name="RefSeq"/>
        </authorList>
    </citation>
    <scope>IDENTIFICATION</scope>
    <source>
        <tissue evidence="4">Whole sample</tissue>
    </source>
</reference>
<feature type="compositionally biased region" description="Basic and acidic residues" evidence="1">
    <location>
        <begin position="434"/>
        <end position="446"/>
    </location>
</feature>
<dbReference type="Proteomes" id="UP000694844">
    <property type="component" value="Chromosome 10"/>
</dbReference>
<name>A0A8B8CA43_CRAVI</name>
<keyword evidence="3" id="KW-1185">Reference proteome</keyword>
<evidence type="ECO:0000256" key="1">
    <source>
        <dbReference type="SAM" id="MobiDB-lite"/>
    </source>
</evidence>
<feature type="region of interest" description="Disordered" evidence="1">
    <location>
        <begin position="546"/>
        <end position="611"/>
    </location>
</feature>
<dbReference type="AlphaFoldDB" id="A0A8B8CA43"/>
<dbReference type="GeneID" id="111117734"/>
<dbReference type="OrthoDB" id="6071528at2759"/>
<sequence>MSHTELGPTFSDICGENIELSDNRKRARWRHKYSAGRLFASRPMRVEEKLEVLLDGSGHVGIGIIKGDPSDLKDLRETGSCKLKLLTDIRVHKRECTVNITLRKENKVSKLDISYSGQKVVLKINNDEKFWLAFELKFGSVVIKMDNSDICFHPNSGRNIFFLDKERRSAKLDVEFPAVTCCLWRKLRVNEYMTLSVLPLRDGEKDPSRYHVVLGVSQLDPAQLRSRDPESFRSDSRVPMPYRWKVINRFDRDVCYGEVRVGVSPQGRIRAFHTGGFETEMDFDPEVKSSEYLFVFSLFRTEVRIKDLVLEESPYDYALQSFRKTSRKYTESYYTDIVGDDVPVNCDQLSEQEHGRGKSQSYPMALPAQTGSDVRTSLSLRPRQPSDNHYDDVAVGIPGNPTEGCQTEPVYCDVIDDVSAGVTENISDNVGAKSNKEDVQKNESPKVAKKKTKSPLNIRKPVSKLMDKVQGIKNVFVKRAEHPYDDIIDPEVISRNDKPLNTTLRSVPSSGSDVEENTYWEVMEIPREKEKPIQINGVLALERVKSSNMSGSSPSLTVSSTEDKDEVTVRDRKRKDSRTKDRPNSDPLDKSENTSGKVIDPEDNDDETGNRVNVKLLIQKFGGNDQAVRERNPGRPVFHTSPSAPVLLKRSNSDETLLRHDTQRCQSELYSNAVETNKKPGLLTETFDNINLLLSIGKGKQRKNKGKLK</sequence>
<feature type="domain" description="NHR" evidence="2">
    <location>
        <begin position="10"/>
        <end position="134"/>
    </location>
</feature>
<evidence type="ECO:0000259" key="2">
    <source>
        <dbReference type="Pfam" id="PF07177"/>
    </source>
</evidence>
<gene>
    <name evidence="4" type="primary">LOC111117734</name>
</gene>
<feature type="compositionally biased region" description="Basic and acidic residues" evidence="1">
    <location>
        <begin position="578"/>
        <end position="592"/>
    </location>
</feature>
<accession>A0A8B8CA43</accession>
<dbReference type="RefSeq" id="XP_022312623.1">
    <property type="nucleotide sequence ID" value="XM_022456915.1"/>
</dbReference>
<proteinExistence type="predicted"/>
<protein>
    <submittedName>
        <fullName evidence="4">Uncharacterized protein LOC111117734</fullName>
    </submittedName>
</protein>
<dbReference type="KEGG" id="cvn:111117734"/>